<dbReference type="Proteomes" id="UP001055200">
    <property type="component" value="Chromosome"/>
</dbReference>
<evidence type="ECO:0000256" key="1">
    <source>
        <dbReference type="SAM" id="Phobius"/>
    </source>
</evidence>
<feature type="transmembrane region" description="Helical" evidence="1">
    <location>
        <begin position="48"/>
        <end position="70"/>
    </location>
</feature>
<feature type="transmembrane region" description="Helical" evidence="1">
    <location>
        <begin position="77"/>
        <end position="95"/>
    </location>
</feature>
<accession>A0ABY3TW83</accession>
<sequence>MKWLLTALGAAAVAVALVQPWFYASTLTGTATLTGWGHWSAGDAIEARLVPVPLGLLVATPLVWVVVAAVRNRFGQAFVGAVAAAALTGLGIALHQRVAGSVTGGDAVFVSLAPAPALVLGLTLIGTVCAWYLFARTDLRDPPTG</sequence>
<feature type="transmembrane region" description="Helical" evidence="1">
    <location>
        <begin position="115"/>
        <end position="134"/>
    </location>
</feature>
<evidence type="ECO:0000313" key="2">
    <source>
        <dbReference type="EMBL" id="ULN51989.1"/>
    </source>
</evidence>
<keyword evidence="1" id="KW-1133">Transmembrane helix</keyword>
<keyword evidence="3" id="KW-1185">Reference proteome</keyword>
<dbReference type="EMBL" id="CP092365">
    <property type="protein sequence ID" value="ULN51989.1"/>
    <property type="molecule type" value="Genomic_DNA"/>
</dbReference>
<name>A0ABY3TW83_9MYCO</name>
<keyword evidence="1" id="KW-0472">Membrane</keyword>
<gene>
    <name evidence="2" type="ORF">MIU77_14080</name>
</gene>
<dbReference type="RefSeq" id="WP_240170269.1">
    <property type="nucleotide sequence ID" value="NZ_CP092365.1"/>
</dbReference>
<reference evidence="2" key="1">
    <citation type="submission" date="2022-08" db="EMBL/GenBank/DDBJ databases">
        <title>Complete genome sequence of 14 non-tuberculosis mycobacteria type-strains.</title>
        <authorList>
            <person name="Igarashi Y."/>
            <person name="Osugi A."/>
            <person name="Mitarai S."/>
        </authorList>
    </citation>
    <scope>NUCLEOTIDE SEQUENCE</scope>
    <source>
        <strain evidence="2">DSM 45575</strain>
    </source>
</reference>
<evidence type="ECO:0000313" key="3">
    <source>
        <dbReference type="Proteomes" id="UP001055200"/>
    </source>
</evidence>
<proteinExistence type="predicted"/>
<keyword evidence="1" id="KW-0812">Transmembrane</keyword>
<protein>
    <submittedName>
        <fullName evidence="2">Uncharacterized protein</fullName>
    </submittedName>
</protein>
<organism evidence="2 3">
    <name type="scientific">Mycolicibacillus parakoreensis</name>
    <dbReference type="NCBI Taxonomy" id="1069221"/>
    <lineage>
        <taxon>Bacteria</taxon>
        <taxon>Bacillati</taxon>
        <taxon>Actinomycetota</taxon>
        <taxon>Actinomycetes</taxon>
        <taxon>Mycobacteriales</taxon>
        <taxon>Mycobacteriaceae</taxon>
        <taxon>Mycolicibacillus</taxon>
    </lineage>
</organism>